<sequence length="163" mass="18676">MAYIDTLSSNDSPLFEQLGRATLFGCLDDIDIASYIRFLRRKRDESFAEGYFSDPCWDILLELYISHASGQELSTSYIGYPAKIPLTTGLRQLDILQSDELIYRRKDSEDARRTIVGLTAKGMSKLRALFESYRVALMHLQQSRVITMLNQPQDERQPENSAL</sequence>
<dbReference type="Proteomes" id="UP001302429">
    <property type="component" value="Chromosome"/>
</dbReference>
<dbReference type="Gene3D" id="1.10.10.10">
    <property type="entry name" value="Winged helix-like DNA-binding domain superfamily/Winged helix DNA-binding domain"/>
    <property type="match status" value="1"/>
</dbReference>
<evidence type="ECO:0000313" key="1">
    <source>
        <dbReference type="EMBL" id="WOE76398.1"/>
    </source>
</evidence>
<protein>
    <recommendedName>
        <fullName evidence="3">MarR family transcriptional regulator</fullName>
    </recommendedName>
</protein>
<name>A0AA97I2M2_9SPHN</name>
<keyword evidence="2" id="KW-1185">Reference proteome</keyword>
<accession>A0AA97I2M2</accession>
<reference evidence="1 2" key="1">
    <citation type="submission" date="2023-10" db="EMBL/GenBank/DDBJ databases">
        <title>Complete genome sequence of a Sphingomonadaceae bacterium.</title>
        <authorList>
            <person name="Yan C."/>
        </authorList>
    </citation>
    <scope>NUCLEOTIDE SEQUENCE [LARGE SCALE GENOMIC DNA]</scope>
    <source>
        <strain evidence="1 2">SCSIO 66989</strain>
    </source>
</reference>
<dbReference type="RefSeq" id="WP_317084080.1">
    <property type="nucleotide sequence ID" value="NZ_CP136594.1"/>
</dbReference>
<dbReference type="InterPro" id="IPR036390">
    <property type="entry name" value="WH_DNA-bd_sf"/>
</dbReference>
<dbReference type="KEGG" id="acoa:RB602_06705"/>
<dbReference type="SUPFAM" id="SSF46785">
    <property type="entry name" value="Winged helix' DNA-binding domain"/>
    <property type="match status" value="1"/>
</dbReference>
<proteinExistence type="predicted"/>
<dbReference type="InterPro" id="IPR036388">
    <property type="entry name" value="WH-like_DNA-bd_sf"/>
</dbReference>
<dbReference type="EMBL" id="CP136594">
    <property type="protein sequence ID" value="WOE76398.1"/>
    <property type="molecule type" value="Genomic_DNA"/>
</dbReference>
<organism evidence="1 2">
    <name type="scientific">Alterisphingorhabdus coralli</name>
    <dbReference type="NCBI Taxonomy" id="3071408"/>
    <lineage>
        <taxon>Bacteria</taxon>
        <taxon>Pseudomonadati</taxon>
        <taxon>Pseudomonadota</taxon>
        <taxon>Alphaproteobacteria</taxon>
        <taxon>Sphingomonadales</taxon>
        <taxon>Sphingomonadaceae</taxon>
        <taxon>Alterisphingorhabdus (ex Yan et al. 2024)</taxon>
    </lineage>
</organism>
<dbReference type="AlphaFoldDB" id="A0AA97I2M2"/>
<evidence type="ECO:0000313" key="2">
    <source>
        <dbReference type="Proteomes" id="UP001302429"/>
    </source>
</evidence>
<gene>
    <name evidence="1" type="ORF">RB602_06705</name>
</gene>
<evidence type="ECO:0008006" key="3">
    <source>
        <dbReference type="Google" id="ProtNLM"/>
    </source>
</evidence>